<evidence type="ECO:0000313" key="3">
    <source>
        <dbReference type="Proteomes" id="UP000033393"/>
    </source>
</evidence>
<accession>A0A0F0H4Q0</accession>
<dbReference type="OrthoDB" id="4281716at2"/>
<dbReference type="PATRIC" id="fig|68170.10.peg.3004"/>
<keyword evidence="3" id="KW-1185">Reference proteome</keyword>
<dbReference type="InterPro" id="IPR050789">
    <property type="entry name" value="Diverse_Enzym_Activities"/>
</dbReference>
<proteinExistence type="predicted"/>
<dbReference type="Gene3D" id="3.40.710.10">
    <property type="entry name" value="DD-peptidase/beta-lactamase superfamily"/>
    <property type="match status" value="1"/>
</dbReference>
<comment type="caution">
    <text evidence="2">The sequence shown here is derived from an EMBL/GenBank/DDBJ whole genome shotgun (WGS) entry which is preliminary data.</text>
</comment>
<dbReference type="SUPFAM" id="SSF56601">
    <property type="entry name" value="beta-lactamase/transpeptidase-like"/>
    <property type="match status" value="1"/>
</dbReference>
<evidence type="ECO:0000259" key="1">
    <source>
        <dbReference type="Pfam" id="PF00144"/>
    </source>
</evidence>
<protein>
    <recommendedName>
        <fullName evidence="1">Beta-lactamase-related domain-containing protein</fullName>
    </recommendedName>
</protein>
<name>A0A0F0H4Q0_LENAE</name>
<evidence type="ECO:0000313" key="2">
    <source>
        <dbReference type="EMBL" id="KJK49297.1"/>
    </source>
</evidence>
<dbReference type="InterPro" id="IPR012338">
    <property type="entry name" value="Beta-lactam/transpept-like"/>
</dbReference>
<reference evidence="2 3" key="1">
    <citation type="submission" date="2015-02" db="EMBL/GenBank/DDBJ databases">
        <authorList>
            <person name="Ju K.-S."/>
            <person name="Doroghazi J.R."/>
            <person name="Metcalf W."/>
        </authorList>
    </citation>
    <scope>NUCLEOTIDE SEQUENCE [LARGE SCALE GENOMIC DNA]</scope>
    <source>
        <strain evidence="2 3">NRRL B-16140</strain>
    </source>
</reference>
<dbReference type="Proteomes" id="UP000033393">
    <property type="component" value="Unassembled WGS sequence"/>
</dbReference>
<dbReference type="AlphaFoldDB" id="A0A0F0H4Q0"/>
<dbReference type="STRING" id="68170.GCA_000974445_09354"/>
<dbReference type="Pfam" id="PF00144">
    <property type="entry name" value="Beta-lactamase"/>
    <property type="match status" value="1"/>
</dbReference>
<organism evidence="2 3">
    <name type="scientific">Lentzea aerocolonigenes</name>
    <name type="common">Lechevalieria aerocolonigenes</name>
    <name type="synonym">Saccharothrix aerocolonigenes</name>
    <dbReference type="NCBI Taxonomy" id="68170"/>
    <lineage>
        <taxon>Bacteria</taxon>
        <taxon>Bacillati</taxon>
        <taxon>Actinomycetota</taxon>
        <taxon>Actinomycetes</taxon>
        <taxon>Pseudonocardiales</taxon>
        <taxon>Pseudonocardiaceae</taxon>
        <taxon>Lentzea</taxon>
    </lineage>
</organism>
<dbReference type="PANTHER" id="PTHR43283">
    <property type="entry name" value="BETA-LACTAMASE-RELATED"/>
    <property type="match status" value="1"/>
</dbReference>
<dbReference type="PANTHER" id="PTHR43283:SF3">
    <property type="entry name" value="BETA-LACTAMASE FAMILY PROTEIN (AFU_ORTHOLOGUE AFUA_5G07500)"/>
    <property type="match status" value="1"/>
</dbReference>
<dbReference type="InterPro" id="IPR001466">
    <property type="entry name" value="Beta-lactam-related"/>
</dbReference>
<feature type="domain" description="Beta-lactamase-related" evidence="1">
    <location>
        <begin position="11"/>
        <end position="309"/>
    </location>
</feature>
<dbReference type="EMBL" id="JYJG01000086">
    <property type="protein sequence ID" value="KJK49297.1"/>
    <property type="molecule type" value="Genomic_DNA"/>
</dbReference>
<gene>
    <name evidence="2" type="ORF">UK23_14575</name>
</gene>
<sequence>MADMTLQAVLEAHRETVPDAVALIARGDDVEVASIGEDTRESIFPVASVTKPVVAAAAMLLVEDGTIALSDPIAKWLPELANPVVVRTPQSPIDDVVPAAGPITVEHLLASRSGWGFTADFSLPATAKLFEEAHLHGRPDLPEPQEWLKHLADVPLLHQPGDGWLYNTSYDVLGVLLHRVTGSLPAFLAERLCAPAGMTNTSFLSEVLPSGAGGLQSTVDDLLAFNRYLVSSGLLPKLAVDVTTAQEREEAKLFLEGQGWGFGGSVDIAEIDPWNVRGRYGWVGGSGTASHVVPSQNLITILLTRTAMTSPTAPDHMRDFWRSAVHTL</sequence>